<organism evidence="1 2">
    <name type="scientific">Desulfovibrio litoralis DSM 11393</name>
    <dbReference type="NCBI Taxonomy" id="1121455"/>
    <lineage>
        <taxon>Bacteria</taxon>
        <taxon>Pseudomonadati</taxon>
        <taxon>Thermodesulfobacteriota</taxon>
        <taxon>Desulfovibrionia</taxon>
        <taxon>Desulfovibrionales</taxon>
        <taxon>Desulfovibrionaceae</taxon>
        <taxon>Desulfovibrio</taxon>
    </lineage>
</organism>
<dbReference type="AlphaFoldDB" id="A0A1M7S5X2"/>
<sequence>MNNTSNKKTDENKILVRSVNQFGDEILRESNAKGAYYNVIEVKEHQLLLNLYYACYTSCTQNNEHFPKEPLSALKACNRFFAGEI</sequence>
<name>A0A1M7S5X2_9BACT</name>
<proteinExistence type="predicted"/>
<protein>
    <submittedName>
        <fullName evidence="1">Uncharacterized protein</fullName>
    </submittedName>
</protein>
<dbReference type="Proteomes" id="UP000186469">
    <property type="component" value="Unassembled WGS sequence"/>
</dbReference>
<reference evidence="1 2" key="1">
    <citation type="submission" date="2016-12" db="EMBL/GenBank/DDBJ databases">
        <authorList>
            <person name="Song W.-J."/>
            <person name="Kurnit D.M."/>
        </authorList>
    </citation>
    <scope>NUCLEOTIDE SEQUENCE [LARGE SCALE GENOMIC DNA]</scope>
    <source>
        <strain evidence="1 2">DSM 11393</strain>
    </source>
</reference>
<evidence type="ECO:0000313" key="2">
    <source>
        <dbReference type="Proteomes" id="UP000186469"/>
    </source>
</evidence>
<dbReference type="RefSeq" id="WP_072696141.1">
    <property type="nucleotide sequence ID" value="NZ_FRDI01000003.1"/>
</dbReference>
<dbReference type="EMBL" id="FRDI01000003">
    <property type="protein sequence ID" value="SHN53858.1"/>
    <property type="molecule type" value="Genomic_DNA"/>
</dbReference>
<dbReference type="STRING" id="1121455.SAMN02745728_00463"/>
<keyword evidence="2" id="KW-1185">Reference proteome</keyword>
<gene>
    <name evidence="1" type="ORF">SAMN02745728_00463</name>
</gene>
<evidence type="ECO:0000313" key="1">
    <source>
        <dbReference type="EMBL" id="SHN53858.1"/>
    </source>
</evidence>
<accession>A0A1M7S5X2</accession>